<dbReference type="EMBL" id="AAXG02000047">
    <property type="protein sequence ID" value="EDM97869.1"/>
    <property type="molecule type" value="Genomic_DNA"/>
</dbReference>
<organism evidence="1 2">
    <name type="scientific">Pseudoflavonifractor capillosus ATCC 29799</name>
    <dbReference type="NCBI Taxonomy" id="411467"/>
    <lineage>
        <taxon>Bacteria</taxon>
        <taxon>Bacillati</taxon>
        <taxon>Bacillota</taxon>
        <taxon>Clostridia</taxon>
        <taxon>Eubacteriales</taxon>
        <taxon>Oscillospiraceae</taxon>
        <taxon>Pseudoflavonifractor</taxon>
    </lineage>
</organism>
<dbReference type="AlphaFoldDB" id="A6P1H7"/>
<evidence type="ECO:0000313" key="2">
    <source>
        <dbReference type="Proteomes" id="UP000003639"/>
    </source>
</evidence>
<dbReference type="STRING" id="411467.BACCAP_04344"/>
<evidence type="ECO:0000313" key="1">
    <source>
        <dbReference type="EMBL" id="EDM97869.1"/>
    </source>
</evidence>
<dbReference type="Proteomes" id="UP000003639">
    <property type="component" value="Unassembled WGS sequence"/>
</dbReference>
<protein>
    <submittedName>
        <fullName evidence="1">Uncharacterized protein</fullName>
    </submittedName>
</protein>
<comment type="caution">
    <text evidence="1">The sequence shown here is derived from an EMBL/GenBank/DDBJ whole genome shotgun (WGS) entry which is preliminary data.</text>
</comment>
<proteinExistence type="predicted"/>
<reference evidence="1 2" key="2">
    <citation type="submission" date="2007-06" db="EMBL/GenBank/DDBJ databases">
        <title>Draft genome sequence of Pseudoflavonifractor capillosus ATCC 29799.</title>
        <authorList>
            <person name="Sudarsanam P."/>
            <person name="Ley R."/>
            <person name="Guruge J."/>
            <person name="Turnbaugh P.J."/>
            <person name="Mahowald M."/>
            <person name="Liep D."/>
            <person name="Gordon J."/>
        </authorList>
    </citation>
    <scope>NUCLEOTIDE SEQUENCE [LARGE SCALE GENOMIC DNA]</scope>
    <source>
        <strain evidence="1 2">ATCC 29799</strain>
    </source>
</reference>
<accession>A6P1H7</accession>
<gene>
    <name evidence="1" type="ORF">BACCAP_04344</name>
</gene>
<keyword evidence="2" id="KW-1185">Reference proteome</keyword>
<reference evidence="1 2" key="1">
    <citation type="submission" date="2007-04" db="EMBL/GenBank/DDBJ databases">
        <authorList>
            <person name="Fulton L."/>
            <person name="Clifton S."/>
            <person name="Fulton B."/>
            <person name="Xu J."/>
            <person name="Minx P."/>
            <person name="Pepin K.H."/>
            <person name="Johnson M."/>
            <person name="Thiruvilangam P."/>
            <person name="Bhonagiri V."/>
            <person name="Nash W.E."/>
            <person name="Mardis E.R."/>
            <person name="Wilson R.K."/>
        </authorList>
    </citation>
    <scope>NUCLEOTIDE SEQUENCE [LARGE SCALE GENOMIC DNA]</scope>
    <source>
        <strain evidence="1 2">ATCC 29799</strain>
    </source>
</reference>
<name>A6P1H7_9FIRM</name>
<sequence>MTCRALFVVSCGRDGWPLLFSNSLQKGGVRRAEHGFAGLVVAERERTT</sequence>